<reference evidence="1 2" key="1">
    <citation type="journal article" date="2023" name="Plants (Basel)">
        <title>Bridging the Gap: Combining Genomics and Transcriptomics Approaches to Understand Stylosanthes scabra, an Orphan Legume from the Brazilian Caatinga.</title>
        <authorList>
            <person name="Ferreira-Neto J.R.C."/>
            <person name="da Silva M.D."/>
            <person name="Binneck E."/>
            <person name="de Melo N.F."/>
            <person name="da Silva R.H."/>
            <person name="de Melo A.L.T.M."/>
            <person name="Pandolfi V."/>
            <person name="Bustamante F.O."/>
            <person name="Brasileiro-Vidal A.C."/>
            <person name="Benko-Iseppon A.M."/>
        </authorList>
    </citation>
    <scope>NUCLEOTIDE SEQUENCE [LARGE SCALE GENOMIC DNA]</scope>
    <source>
        <tissue evidence="1">Leaves</tissue>
    </source>
</reference>
<dbReference type="EMBL" id="JASCZI010121368">
    <property type="protein sequence ID" value="MED6161428.1"/>
    <property type="molecule type" value="Genomic_DNA"/>
</dbReference>
<keyword evidence="2" id="KW-1185">Reference proteome</keyword>
<accession>A0ABU6UNM1</accession>
<dbReference type="Proteomes" id="UP001341840">
    <property type="component" value="Unassembled WGS sequence"/>
</dbReference>
<sequence length="114" mass="13277">MSNWTWEQQKKSRGKTTCSKLHSTDFKDRQEVEFFKGQPVGPTRRLVSDLSQVLGTIVRNPGFVTLLNTSWCGVPSKLKEDMWVNINKKFILPFGSKEWVMKKLCEAWKNTRVK</sequence>
<organism evidence="1 2">
    <name type="scientific">Stylosanthes scabra</name>
    <dbReference type="NCBI Taxonomy" id="79078"/>
    <lineage>
        <taxon>Eukaryota</taxon>
        <taxon>Viridiplantae</taxon>
        <taxon>Streptophyta</taxon>
        <taxon>Embryophyta</taxon>
        <taxon>Tracheophyta</taxon>
        <taxon>Spermatophyta</taxon>
        <taxon>Magnoliopsida</taxon>
        <taxon>eudicotyledons</taxon>
        <taxon>Gunneridae</taxon>
        <taxon>Pentapetalae</taxon>
        <taxon>rosids</taxon>
        <taxon>fabids</taxon>
        <taxon>Fabales</taxon>
        <taxon>Fabaceae</taxon>
        <taxon>Papilionoideae</taxon>
        <taxon>50 kb inversion clade</taxon>
        <taxon>dalbergioids sensu lato</taxon>
        <taxon>Dalbergieae</taxon>
        <taxon>Pterocarpus clade</taxon>
        <taxon>Stylosanthes</taxon>
    </lineage>
</organism>
<evidence type="ECO:0000313" key="1">
    <source>
        <dbReference type="EMBL" id="MED6161428.1"/>
    </source>
</evidence>
<proteinExistence type="predicted"/>
<name>A0ABU6UNM1_9FABA</name>
<evidence type="ECO:0000313" key="2">
    <source>
        <dbReference type="Proteomes" id="UP001341840"/>
    </source>
</evidence>
<comment type="caution">
    <text evidence="1">The sequence shown here is derived from an EMBL/GenBank/DDBJ whole genome shotgun (WGS) entry which is preliminary data.</text>
</comment>
<protein>
    <submittedName>
        <fullName evidence="1">Uncharacterized protein</fullName>
    </submittedName>
</protein>
<gene>
    <name evidence="1" type="ORF">PIB30_060654</name>
</gene>